<dbReference type="Proteomes" id="UP000663836">
    <property type="component" value="Unassembled WGS sequence"/>
</dbReference>
<dbReference type="EMBL" id="CAJNOT010000124">
    <property type="protein sequence ID" value="CAF0851582.1"/>
    <property type="molecule type" value="Genomic_DNA"/>
</dbReference>
<dbReference type="Proteomes" id="UP000663889">
    <property type="component" value="Unassembled WGS sequence"/>
</dbReference>
<dbReference type="OrthoDB" id="10011150at2759"/>
<dbReference type="Proteomes" id="UP000663823">
    <property type="component" value="Unassembled WGS sequence"/>
</dbReference>
<dbReference type="EMBL" id="CAJNOO010000191">
    <property type="protein sequence ID" value="CAF0850000.1"/>
    <property type="molecule type" value="Genomic_DNA"/>
</dbReference>
<feature type="compositionally biased region" description="Low complexity" evidence="1">
    <location>
        <begin position="207"/>
        <end position="220"/>
    </location>
</feature>
<accession>A0A818UD24</accession>
<dbReference type="Proteomes" id="UP000663864">
    <property type="component" value="Unassembled WGS sequence"/>
</dbReference>
<evidence type="ECO:0000313" key="2">
    <source>
        <dbReference type="EMBL" id="CAF0846463.1"/>
    </source>
</evidence>
<sequence>MTKYSNHHCDVISTVQLSPFGEDHWHRIVTYSPMYFNWSDFIMMNRKHTPKKRTLISPIDINAVKLEDQLLLNEIHTIQRATIMPSVTRFSGKNSYESKYFDEEHCQRPTSPTDEYQRSSDFFHQTRESPILHSNYVETSLSHQQYTTKHSLLQPKNTSNAKIKVLSKINFGPKPQASLSVQLRQSAIARENALTTAADHRSTTPLSMSSSKRAAGGSAHSSRRSHQKYRFLYPQTPPPSETYTIGGLYEQSAADKPSTIKKPLVKSTNTSRSKVHMIKTKTDRARKQQHTELKTILVKPCRQLLTSDNTLEETIPNSIETMRQLRGSIPAFEKNLRYTYHKQLNKFRNDLKKC</sequence>
<dbReference type="EMBL" id="CAJOBD010000598">
    <property type="protein sequence ID" value="CAF3694252.1"/>
    <property type="molecule type" value="Genomic_DNA"/>
</dbReference>
<evidence type="ECO:0000256" key="1">
    <source>
        <dbReference type="SAM" id="MobiDB-lite"/>
    </source>
</evidence>
<reference evidence="6" key="1">
    <citation type="submission" date="2021-02" db="EMBL/GenBank/DDBJ databases">
        <authorList>
            <person name="Nowell W R."/>
        </authorList>
    </citation>
    <scope>NUCLEOTIDE SEQUENCE</scope>
</reference>
<gene>
    <name evidence="7" type="ORF">FNK824_LOCUS11814</name>
    <name evidence="6" type="ORF">JBS370_LOCUS9066</name>
    <name evidence="5" type="ORF">OTI717_LOCUS619</name>
    <name evidence="3" type="ORF">RFH988_LOCUS6406</name>
    <name evidence="2" type="ORF">SEV965_LOCUS2881</name>
    <name evidence="4" type="ORF">ZHD862_LOCUS4903</name>
</gene>
<comment type="caution">
    <text evidence="6">The sequence shown here is derived from an EMBL/GenBank/DDBJ whole genome shotgun (WGS) entry which is preliminary data.</text>
</comment>
<proteinExistence type="predicted"/>
<evidence type="ECO:0000313" key="8">
    <source>
        <dbReference type="Proteomes" id="UP000663836"/>
    </source>
</evidence>
<dbReference type="Proteomes" id="UP000663874">
    <property type="component" value="Unassembled WGS sequence"/>
</dbReference>
<name>A0A818UD24_9BILA</name>
<evidence type="ECO:0000313" key="4">
    <source>
        <dbReference type="EMBL" id="CAF0851582.1"/>
    </source>
</evidence>
<feature type="region of interest" description="Disordered" evidence="1">
    <location>
        <begin position="195"/>
        <end position="245"/>
    </location>
</feature>
<evidence type="ECO:0000313" key="6">
    <source>
        <dbReference type="EMBL" id="CAF3694252.1"/>
    </source>
</evidence>
<dbReference type="Proteomes" id="UP000663882">
    <property type="component" value="Unassembled WGS sequence"/>
</dbReference>
<evidence type="ECO:0000313" key="3">
    <source>
        <dbReference type="EMBL" id="CAF0850000.1"/>
    </source>
</evidence>
<organism evidence="6 8">
    <name type="scientific">Rotaria sordida</name>
    <dbReference type="NCBI Taxonomy" id="392033"/>
    <lineage>
        <taxon>Eukaryota</taxon>
        <taxon>Metazoa</taxon>
        <taxon>Spiralia</taxon>
        <taxon>Gnathifera</taxon>
        <taxon>Rotifera</taxon>
        <taxon>Eurotatoria</taxon>
        <taxon>Bdelloidea</taxon>
        <taxon>Philodinida</taxon>
        <taxon>Philodinidae</taxon>
        <taxon>Rotaria</taxon>
    </lineage>
</organism>
<protein>
    <submittedName>
        <fullName evidence="6">Uncharacterized protein</fullName>
    </submittedName>
</protein>
<dbReference type="EMBL" id="CAJNOU010000070">
    <property type="protein sequence ID" value="CAF0846463.1"/>
    <property type="molecule type" value="Genomic_DNA"/>
</dbReference>
<evidence type="ECO:0000313" key="7">
    <source>
        <dbReference type="EMBL" id="CAF3743288.1"/>
    </source>
</evidence>
<dbReference type="AlphaFoldDB" id="A0A818UD24"/>
<dbReference type="EMBL" id="CAJOBE010001431">
    <property type="protein sequence ID" value="CAF3743288.1"/>
    <property type="molecule type" value="Genomic_DNA"/>
</dbReference>
<dbReference type="EMBL" id="CAJOAX010000022">
    <property type="protein sequence ID" value="CAF3482604.1"/>
    <property type="molecule type" value="Genomic_DNA"/>
</dbReference>
<evidence type="ECO:0000313" key="5">
    <source>
        <dbReference type="EMBL" id="CAF3482604.1"/>
    </source>
</evidence>